<dbReference type="GO" id="GO:0016879">
    <property type="term" value="F:ligase activity, forming carbon-nitrogen bonds"/>
    <property type="evidence" value="ECO:0007669"/>
    <property type="project" value="TreeGrafter"/>
</dbReference>
<dbReference type="Gene3D" id="3.30.470.20">
    <property type="entry name" value="ATP-grasp fold, B domain"/>
    <property type="match status" value="1"/>
</dbReference>
<keyword evidence="1" id="KW-0067">ATP-binding</keyword>
<dbReference type="PROSITE" id="PS50975">
    <property type="entry name" value="ATP_GRASP"/>
    <property type="match status" value="1"/>
</dbReference>
<accession>A0A830ENB3</accession>
<comment type="caution">
    <text evidence="3">The sequence shown here is derived from an EMBL/GenBank/DDBJ whole genome shotgun (WGS) entry which is preliminary data.</text>
</comment>
<dbReference type="PANTHER" id="PTHR21621:SF0">
    <property type="entry name" value="BETA-CITRYLGLUTAMATE SYNTHASE B-RELATED"/>
    <property type="match status" value="1"/>
</dbReference>
<keyword evidence="4" id="KW-1185">Reference proteome</keyword>
<proteinExistence type="predicted"/>
<evidence type="ECO:0000313" key="4">
    <source>
        <dbReference type="Proteomes" id="UP000653099"/>
    </source>
</evidence>
<dbReference type="EMBL" id="BMOC01000003">
    <property type="protein sequence ID" value="GGJ01106.1"/>
    <property type="molecule type" value="Genomic_DNA"/>
</dbReference>
<dbReference type="GO" id="GO:0005737">
    <property type="term" value="C:cytoplasm"/>
    <property type="evidence" value="ECO:0007669"/>
    <property type="project" value="TreeGrafter"/>
</dbReference>
<evidence type="ECO:0000259" key="2">
    <source>
        <dbReference type="PROSITE" id="PS50975"/>
    </source>
</evidence>
<dbReference type="PANTHER" id="PTHR21621">
    <property type="entry name" value="RIBOSOMAL PROTEIN S6 MODIFICATION PROTEIN"/>
    <property type="match status" value="1"/>
</dbReference>
<dbReference type="AlphaFoldDB" id="A0A830ENB3"/>
<dbReference type="InterPro" id="IPR013815">
    <property type="entry name" value="ATP_grasp_subdomain_1"/>
</dbReference>
<reference evidence="3" key="2">
    <citation type="submission" date="2020-09" db="EMBL/GenBank/DDBJ databases">
        <authorList>
            <person name="Sun Q."/>
            <person name="Ohkuma M."/>
        </authorList>
    </citation>
    <scope>NUCLEOTIDE SEQUENCE</scope>
    <source>
        <strain evidence="3">JCM 14359</strain>
    </source>
</reference>
<dbReference type="Proteomes" id="UP000653099">
    <property type="component" value="Unassembled WGS sequence"/>
</dbReference>
<dbReference type="SUPFAM" id="SSF56059">
    <property type="entry name" value="Glutathione synthetase ATP-binding domain-like"/>
    <property type="match status" value="1"/>
</dbReference>
<dbReference type="OrthoDB" id="312280at2157"/>
<reference evidence="3" key="1">
    <citation type="journal article" date="2014" name="Int. J. Syst. Evol. Microbiol.">
        <title>Complete genome sequence of Corynebacterium casei LMG S-19264T (=DSM 44701T), isolated from a smear-ripened cheese.</title>
        <authorList>
            <consortium name="US DOE Joint Genome Institute (JGI-PGF)"/>
            <person name="Walter F."/>
            <person name="Albersmeier A."/>
            <person name="Kalinowski J."/>
            <person name="Ruckert C."/>
        </authorList>
    </citation>
    <scope>NUCLEOTIDE SEQUENCE</scope>
    <source>
        <strain evidence="3">JCM 14359</strain>
    </source>
</reference>
<evidence type="ECO:0000256" key="1">
    <source>
        <dbReference type="PROSITE-ProRule" id="PRU00409"/>
    </source>
</evidence>
<dbReference type="RefSeq" id="WP_188786162.1">
    <property type="nucleotide sequence ID" value="NZ_BMOC01000003.1"/>
</dbReference>
<dbReference type="InterPro" id="IPR011761">
    <property type="entry name" value="ATP-grasp"/>
</dbReference>
<dbReference type="Gene3D" id="3.30.1490.20">
    <property type="entry name" value="ATP-grasp fold, A domain"/>
    <property type="match status" value="1"/>
</dbReference>
<gene>
    <name evidence="3" type="ORF">GCM10008995_08730</name>
</gene>
<evidence type="ECO:0000313" key="3">
    <source>
        <dbReference type="EMBL" id="GGJ01106.1"/>
    </source>
</evidence>
<organism evidence="3 4">
    <name type="scientific">Halobellus salinus</name>
    <dbReference type="NCBI Taxonomy" id="931585"/>
    <lineage>
        <taxon>Archaea</taxon>
        <taxon>Methanobacteriati</taxon>
        <taxon>Methanobacteriota</taxon>
        <taxon>Stenosarchaea group</taxon>
        <taxon>Halobacteria</taxon>
        <taxon>Halobacteriales</taxon>
        <taxon>Haloferacaceae</taxon>
        <taxon>Halobellus</taxon>
    </lineage>
</organism>
<protein>
    <submittedName>
        <fullName evidence="3">RimK family alpha-L-glutamate ligase</fullName>
    </submittedName>
</protein>
<dbReference type="GO" id="GO:0046872">
    <property type="term" value="F:metal ion binding"/>
    <property type="evidence" value="ECO:0007669"/>
    <property type="project" value="InterPro"/>
</dbReference>
<keyword evidence="3" id="KW-0436">Ligase</keyword>
<sequence>MLRLAVTTAAETLDRMRDPLAARDIAVEHLTTTGRVVDPGRPPERRFDAGFVYPSRLMAGGVVDGRRGLPWVNDRAAVATSRNKAGVIAALSRADIPVPETRVVSNAVSDDDVAAAATDLGFPIVIKPNSATRGIGVAKVHDPDSLLGVTDYPDLVHGFRATGDKSYVLQEYLPDARDYRLMVVDGAVVGGVERRRPESSRAAGGWKHNVHRGATAVATDVGTELRELALETAEALDIDYLGVDILVSGGRAVVSETNARPTIDDRKYDAGFWDRLAGVIRRTAGSASRA</sequence>
<keyword evidence="1" id="KW-0547">Nucleotide-binding</keyword>
<dbReference type="Pfam" id="PF08443">
    <property type="entry name" value="RimK"/>
    <property type="match status" value="1"/>
</dbReference>
<feature type="domain" description="ATP-grasp" evidence="2">
    <location>
        <begin position="88"/>
        <end position="284"/>
    </location>
</feature>
<name>A0A830ENB3_9EURY</name>
<dbReference type="GO" id="GO:0005524">
    <property type="term" value="F:ATP binding"/>
    <property type="evidence" value="ECO:0007669"/>
    <property type="project" value="UniProtKB-UniRule"/>
</dbReference>
<dbReference type="InterPro" id="IPR013651">
    <property type="entry name" value="ATP-grasp_RimK-type"/>
</dbReference>